<organism evidence="1 2">
    <name type="scientific">Nephila pilipes</name>
    <name type="common">Giant wood spider</name>
    <name type="synonym">Nephila maculata</name>
    <dbReference type="NCBI Taxonomy" id="299642"/>
    <lineage>
        <taxon>Eukaryota</taxon>
        <taxon>Metazoa</taxon>
        <taxon>Ecdysozoa</taxon>
        <taxon>Arthropoda</taxon>
        <taxon>Chelicerata</taxon>
        <taxon>Arachnida</taxon>
        <taxon>Araneae</taxon>
        <taxon>Araneomorphae</taxon>
        <taxon>Entelegynae</taxon>
        <taxon>Araneoidea</taxon>
        <taxon>Nephilidae</taxon>
        <taxon>Nephila</taxon>
    </lineage>
</organism>
<dbReference type="AlphaFoldDB" id="A0A8X6PWF7"/>
<evidence type="ECO:0000313" key="1">
    <source>
        <dbReference type="EMBL" id="GFT84095.1"/>
    </source>
</evidence>
<name>A0A8X6PWF7_NEPPI</name>
<protein>
    <submittedName>
        <fullName evidence="1">Uncharacterized protein</fullName>
    </submittedName>
</protein>
<keyword evidence="2" id="KW-1185">Reference proteome</keyword>
<reference evidence="1" key="1">
    <citation type="submission" date="2020-08" db="EMBL/GenBank/DDBJ databases">
        <title>Multicomponent nature underlies the extraordinary mechanical properties of spider dragline silk.</title>
        <authorList>
            <person name="Kono N."/>
            <person name="Nakamura H."/>
            <person name="Mori M."/>
            <person name="Yoshida Y."/>
            <person name="Ohtoshi R."/>
            <person name="Malay A.D."/>
            <person name="Moran D.A.P."/>
            <person name="Tomita M."/>
            <person name="Numata K."/>
            <person name="Arakawa K."/>
        </authorList>
    </citation>
    <scope>NUCLEOTIDE SEQUENCE</scope>
</reference>
<proteinExistence type="predicted"/>
<dbReference type="Proteomes" id="UP000887013">
    <property type="component" value="Unassembled WGS sequence"/>
</dbReference>
<gene>
    <name evidence="1" type="ORF">NPIL_547891</name>
</gene>
<accession>A0A8X6PWF7</accession>
<dbReference type="EMBL" id="BMAW01023693">
    <property type="protein sequence ID" value="GFT84095.1"/>
    <property type="molecule type" value="Genomic_DNA"/>
</dbReference>
<sequence length="87" mass="9972">MSESIGIFVSAELTLPPAFVPLPLMTEEWAKVSVKVPSFMCDDRAPDRSFVHAPDLRHSKWIRMRSPNLFVSEQRKERTLFVVSVLL</sequence>
<comment type="caution">
    <text evidence="1">The sequence shown here is derived from an EMBL/GenBank/DDBJ whole genome shotgun (WGS) entry which is preliminary data.</text>
</comment>
<evidence type="ECO:0000313" key="2">
    <source>
        <dbReference type="Proteomes" id="UP000887013"/>
    </source>
</evidence>